<dbReference type="InterPro" id="IPR020806">
    <property type="entry name" value="PKS_PP-bd"/>
</dbReference>
<dbReference type="STRING" id="1379680.GCA_001612615_03676"/>
<dbReference type="InterPro" id="IPR006162">
    <property type="entry name" value="Ppantetheine_attach_site"/>
</dbReference>
<keyword evidence="6" id="KW-1185">Reference proteome</keyword>
<dbReference type="PROSITE" id="PS50075">
    <property type="entry name" value="CARRIER"/>
    <property type="match status" value="1"/>
</dbReference>
<dbReference type="SUPFAM" id="SSF47336">
    <property type="entry name" value="ACP-like"/>
    <property type="match status" value="1"/>
</dbReference>
<dbReference type="AlphaFoldDB" id="A0A285LR73"/>
<dbReference type="InterPro" id="IPR009081">
    <property type="entry name" value="PP-bd_ACP"/>
</dbReference>
<gene>
    <name evidence="5" type="ORF">SAMN04244553_4353</name>
</gene>
<feature type="region of interest" description="Disordered" evidence="3">
    <location>
        <begin position="1"/>
        <end position="23"/>
    </location>
</feature>
<dbReference type="PROSITE" id="PS00012">
    <property type="entry name" value="PHOSPHOPANTETHEINE"/>
    <property type="match status" value="1"/>
</dbReference>
<dbReference type="Gene3D" id="1.10.1200.10">
    <property type="entry name" value="ACP-like"/>
    <property type="match status" value="1"/>
</dbReference>
<accession>A0A285LR73</accession>
<evidence type="ECO:0000256" key="2">
    <source>
        <dbReference type="ARBA" id="ARBA00022553"/>
    </source>
</evidence>
<proteinExistence type="predicted"/>
<protein>
    <submittedName>
        <fullName evidence="5">Acyl carrier protein</fullName>
    </submittedName>
</protein>
<evidence type="ECO:0000259" key="4">
    <source>
        <dbReference type="PROSITE" id="PS50075"/>
    </source>
</evidence>
<dbReference type="EMBL" id="OBEG01000004">
    <property type="protein sequence ID" value="SNY87409.1"/>
    <property type="molecule type" value="Genomic_DNA"/>
</dbReference>
<dbReference type="SMART" id="SM01294">
    <property type="entry name" value="PKS_PP_betabranch"/>
    <property type="match status" value="1"/>
</dbReference>
<keyword evidence="2" id="KW-0597">Phosphoprotein</keyword>
<dbReference type="SMART" id="SM00823">
    <property type="entry name" value="PKS_PP"/>
    <property type="match status" value="1"/>
</dbReference>
<dbReference type="InterPro" id="IPR036736">
    <property type="entry name" value="ACP-like_sf"/>
</dbReference>
<sequence length="98" mass="10277">MRPSQPDGRSDTTGNGHTGVRDRRAALTDAAVTAIAGLLGVAPAAVSTRTPFAELGLSSTQLARLTAQLEDAMGVEVSLEAVYDHPDIEQLAEFLAMR</sequence>
<dbReference type="Proteomes" id="UP000219565">
    <property type="component" value="Unassembled WGS sequence"/>
</dbReference>
<evidence type="ECO:0000313" key="6">
    <source>
        <dbReference type="Proteomes" id="UP000219565"/>
    </source>
</evidence>
<organism evidence="5 6">
    <name type="scientific">Nocardia amikacinitolerans</name>
    <dbReference type="NCBI Taxonomy" id="756689"/>
    <lineage>
        <taxon>Bacteria</taxon>
        <taxon>Bacillati</taxon>
        <taxon>Actinomycetota</taxon>
        <taxon>Actinomycetes</taxon>
        <taxon>Mycobacteriales</taxon>
        <taxon>Nocardiaceae</taxon>
        <taxon>Nocardia</taxon>
    </lineage>
</organism>
<evidence type="ECO:0000256" key="3">
    <source>
        <dbReference type="SAM" id="MobiDB-lite"/>
    </source>
</evidence>
<dbReference type="OrthoDB" id="4568923at2"/>
<evidence type="ECO:0000256" key="1">
    <source>
        <dbReference type="ARBA" id="ARBA00022450"/>
    </source>
</evidence>
<dbReference type="RefSeq" id="WP_084483039.1">
    <property type="nucleotide sequence ID" value="NZ_JAMTCV010000003.1"/>
</dbReference>
<keyword evidence="1" id="KW-0596">Phosphopantetheine</keyword>
<dbReference type="Pfam" id="PF00550">
    <property type="entry name" value="PP-binding"/>
    <property type="match status" value="1"/>
</dbReference>
<feature type="domain" description="Carrier" evidence="4">
    <location>
        <begin position="22"/>
        <end position="98"/>
    </location>
</feature>
<name>A0A285LR73_9NOCA</name>
<evidence type="ECO:0000313" key="5">
    <source>
        <dbReference type="EMBL" id="SNY87409.1"/>
    </source>
</evidence>
<dbReference type="GO" id="GO:0031177">
    <property type="term" value="F:phosphopantetheine binding"/>
    <property type="evidence" value="ECO:0007669"/>
    <property type="project" value="InterPro"/>
</dbReference>
<reference evidence="5 6" key="1">
    <citation type="submission" date="2017-09" db="EMBL/GenBank/DDBJ databases">
        <authorList>
            <person name="Ehlers B."/>
            <person name="Leendertz F.H."/>
        </authorList>
    </citation>
    <scope>NUCLEOTIDE SEQUENCE [LARGE SCALE GENOMIC DNA]</scope>
    <source>
        <strain evidence="5 6">DSM 45537</strain>
    </source>
</reference>